<dbReference type="InterPro" id="IPR025347">
    <property type="entry name" value="DUF4251"/>
</dbReference>
<dbReference type="AlphaFoldDB" id="A0A645AZP1"/>
<evidence type="ECO:0000313" key="1">
    <source>
        <dbReference type="EMBL" id="MPM57781.1"/>
    </source>
</evidence>
<comment type="caution">
    <text evidence="1">The sequence shown here is derived from an EMBL/GenBank/DDBJ whole genome shotgun (WGS) entry which is preliminary data.</text>
</comment>
<proteinExistence type="predicted"/>
<evidence type="ECO:0008006" key="2">
    <source>
        <dbReference type="Google" id="ProtNLM"/>
    </source>
</evidence>
<reference evidence="1" key="1">
    <citation type="submission" date="2019-08" db="EMBL/GenBank/DDBJ databases">
        <authorList>
            <person name="Kucharzyk K."/>
            <person name="Murdoch R.W."/>
            <person name="Higgins S."/>
            <person name="Loffler F."/>
        </authorList>
    </citation>
    <scope>NUCLEOTIDE SEQUENCE</scope>
</reference>
<protein>
    <recommendedName>
        <fullName evidence="2">DUF4251 domain-containing protein</fullName>
    </recommendedName>
</protein>
<dbReference type="Gene3D" id="2.40.128.410">
    <property type="match status" value="1"/>
</dbReference>
<accession>A0A645AZP1</accession>
<sequence length="169" mass="19073">MKQSTLYLFIVFSVAFGLMTCGTAQTVTEKEAVANEVDQRVNGSDFTFKATYAYPTGFKSMYLSPYYDVKVSPDTVRAYLPYYGRAYVAPMNPAEGGIKFISTDFDYQVNPGKKKGNWQVNIRTKDTGREIFLYFDIWQNGTARLQVTDTNRQPISFQGDIVTTSLPTP</sequence>
<organism evidence="1">
    <name type="scientific">bioreactor metagenome</name>
    <dbReference type="NCBI Taxonomy" id="1076179"/>
    <lineage>
        <taxon>unclassified sequences</taxon>
        <taxon>metagenomes</taxon>
        <taxon>ecological metagenomes</taxon>
    </lineage>
</organism>
<gene>
    <name evidence="1" type="ORF">SDC9_104604</name>
</gene>
<dbReference type="EMBL" id="VSSQ01016441">
    <property type="protein sequence ID" value="MPM57781.1"/>
    <property type="molecule type" value="Genomic_DNA"/>
</dbReference>
<name>A0A645AZP1_9ZZZZ</name>
<dbReference type="Pfam" id="PF14059">
    <property type="entry name" value="DUF4251"/>
    <property type="match status" value="1"/>
</dbReference>